<accession>A0A4R3Y8F4</accession>
<name>A0A4R3Y8F4_9PROT</name>
<keyword evidence="1" id="KW-0732">Signal</keyword>
<evidence type="ECO:0000313" key="3">
    <source>
        <dbReference type="EMBL" id="TCV88187.1"/>
    </source>
</evidence>
<organism evidence="3 4">
    <name type="scientific">Sulfurirhabdus autotrophica</name>
    <dbReference type="NCBI Taxonomy" id="1706046"/>
    <lineage>
        <taxon>Bacteria</taxon>
        <taxon>Pseudomonadati</taxon>
        <taxon>Pseudomonadota</taxon>
        <taxon>Betaproteobacteria</taxon>
        <taxon>Nitrosomonadales</taxon>
        <taxon>Sulfuricellaceae</taxon>
        <taxon>Sulfurirhabdus</taxon>
    </lineage>
</organism>
<dbReference type="OrthoDB" id="8563353at2"/>
<feature type="signal peptide" evidence="1">
    <location>
        <begin position="1"/>
        <end position="20"/>
    </location>
</feature>
<evidence type="ECO:0000313" key="4">
    <source>
        <dbReference type="Proteomes" id="UP000295367"/>
    </source>
</evidence>
<comment type="caution">
    <text evidence="3">The sequence shown here is derived from an EMBL/GenBank/DDBJ whole genome shotgun (WGS) entry which is preliminary data.</text>
</comment>
<dbReference type="AlphaFoldDB" id="A0A4R3Y8F4"/>
<feature type="domain" description="DUF4426" evidence="2">
    <location>
        <begin position="24"/>
        <end position="143"/>
    </location>
</feature>
<sequence>MKKRLALLALAFIASGSAFAERSQTFGDIEVHYNAISTDDLTPDVAKSYKLDRSKNRGLLTIAVLKKNKLGVGQPIKAEITASATNMSAQLSSLTLREVQEGNAIYYLGDFRVSPPDTMTFAIKVIPQGESKAHDVDFKQQYFR</sequence>
<gene>
    <name evidence="3" type="ORF">EDC63_104144</name>
</gene>
<dbReference type="Proteomes" id="UP000295367">
    <property type="component" value="Unassembled WGS sequence"/>
</dbReference>
<dbReference type="RefSeq" id="WP_124945809.1">
    <property type="nucleotide sequence ID" value="NZ_BHVT01000019.1"/>
</dbReference>
<reference evidence="3 4" key="1">
    <citation type="submission" date="2019-03" db="EMBL/GenBank/DDBJ databases">
        <title>Genomic Encyclopedia of Type Strains, Phase IV (KMG-IV): sequencing the most valuable type-strain genomes for metagenomic binning, comparative biology and taxonomic classification.</title>
        <authorList>
            <person name="Goeker M."/>
        </authorList>
    </citation>
    <scope>NUCLEOTIDE SEQUENCE [LARGE SCALE GENOMIC DNA]</scope>
    <source>
        <strain evidence="3 4">DSM 100309</strain>
    </source>
</reference>
<feature type="chain" id="PRO_5020964702" evidence="1">
    <location>
        <begin position="21"/>
        <end position="144"/>
    </location>
</feature>
<dbReference type="Gene3D" id="2.60.40.3340">
    <property type="entry name" value="Domain of unknown function DUF4426"/>
    <property type="match status" value="1"/>
</dbReference>
<protein>
    <submittedName>
        <fullName evidence="3">Uncharacterized protein DUF4426</fullName>
    </submittedName>
</protein>
<dbReference type="Pfam" id="PF14467">
    <property type="entry name" value="DUF4426"/>
    <property type="match status" value="1"/>
</dbReference>
<keyword evidence="4" id="KW-1185">Reference proteome</keyword>
<evidence type="ECO:0000259" key="2">
    <source>
        <dbReference type="Pfam" id="PF14467"/>
    </source>
</evidence>
<dbReference type="EMBL" id="SMCO01000004">
    <property type="protein sequence ID" value="TCV88187.1"/>
    <property type="molecule type" value="Genomic_DNA"/>
</dbReference>
<evidence type="ECO:0000256" key="1">
    <source>
        <dbReference type="SAM" id="SignalP"/>
    </source>
</evidence>
<proteinExistence type="predicted"/>
<dbReference type="InterPro" id="IPR025218">
    <property type="entry name" value="DUF4426"/>
</dbReference>